<evidence type="ECO:0000313" key="13">
    <source>
        <dbReference type="Proteomes" id="UP000669239"/>
    </source>
</evidence>
<evidence type="ECO:0000313" key="12">
    <source>
        <dbReference type="EMBL" id="NSJ51083.1"/>
    </source>
</evidence>
<name>A0AAW5BZW0_9FIRM</name>
<dbReference type="AlphaFoldDB" id="A0AAW5BZW0"/>
<dbReference type="Proteomes" id="UP001299608">
    <property type="component" value="Unassembled WGS sequence"/>
</dbReference>
<dbReference type="PANTHER" id="PTHR35011">
    <property type="entry name" value="2,3-DIKETO-L-GULONATE TRAP TRANSPORTER SMALL PERMEASE PROTEIN YIAM"/>
    <property type="match status" value="1"/>
</dbReference>
<keyword evidence="4" id="KW-0997">Cell inner membrane</keyword>
<evidence type="ECO:0000256" key="1">
    <source>
        <dbReference type="ARBA" id="ARBA00004429"/>
    </source>
</evidence>
<evidence type="ECO:0000256" key="2">
    <source>
        <dbReference type="ARBA" id="ARBA00022448"/>
    </source>
</evidence>
<keyword evidence="5 9" id="KW-0812">Transmembrane</keyword>
<dbReference type="GO" id="GO:0022857">
    <property type="term" value="F:transmembrane transporter activity"/>
    <property type="evidence" value="ECO:0007669"/>
    <property type="project" value="TreeGrafter"/>
</dbReference>
<keyword evidence="2" id="KW-0813">Transport</keyword>
<evidence type="ECO:0000313" key="14">
    <source>
        <dbReference type="Proteomes" id="UP001299608"/>
    </source>
</evidence>
<dbReference type="Proteomes" id="UP000669239">
    <property type="component" value="Unassembled WGS sequence"/>
</dbReference>
<reference evidence="11" key="3">
    <citation type="submission" date="2022-01" db="EMBL/GenBank/DDBJ databases">
        <title>Collection of gut derived symbiotic bacterial strains cultured from healthy donors.</title>
        <authorList>
            <person name="Lin H."/>
            <person name="Kohout C."/>
            <person name="Waligurski E."/>
            <person name="Pamer E.G."/>
        </authorList>
    </citation>
    <scope>NUCLEOTIDE SEQUENCE</scope>
    <source>
        <strain evidence="11">DFI.6.55</strain>
    </source>
</reference>
<keyword evidence="6 9" id="KW-1133">Transmembrane helix</keyword>
<dbReference type="Pfam" id="PF04290">
    <property type="entry name" value="DctQ"/>
    <property type="match status" value="1"/>
</dbReference>
<comment type="caution">
    <text evidence="11">The sequence shown here is derived from an EMBL/GenBank/DDBJ whole genome shotgun (WGS) entry which is preliminary data.</text>
</comment>
<reference evidence="12" key="2">
    <citation type="submission" date="2020-02" db="EMBL/GenBank/DDBJ databases">
        <authorList>
            <person name="Littmann E."/>
            <person name="Sorbara M."/>
        </authorList>
    </citation>
    <scope>NUCLEOTIDE SEQUENCE</scope>
    <source>
        <strain evidence="12">MSK.1.17</strain>
    </source>
</reference>
<dbReference type="GO" id="GO:0005886">
    <property type="term" value="C:plasma membrane"/>
    <property type="evidence" value="ECO:0007669"/>
    <property type="project" value="UniProtKB-SubCell"/>
</dbReference>
<dbReference type="InterPro" id="IPR055348">
    <property type="entry name" value="DctQ"/>
</dbReference>
<feature type="transmembrane region" description="Helical" evidence="9">
    <location>
        <begin position="130"/>
        <end position="152"/>
    </location>
</feature>
<evidence type="ECO:0000313" key="11">
    <source>
        <dbReference type="EMBL" id="MCG4746817.1"/>
    </source>
</evidence>
<evidence type="ECO:0000259" key="10">
    <source>
        <dbReference type="Pfam" id="PF04290"/>
    </source>
</evidence>
<feature type="transmembrane region" description="Helical" evidence="9">
    <location>
        <begin position="21"/>
        <end position="41"/>
    </location>
</feature>
<evidence type="ECO:0000256" key="7">
    <source>
        <dbReference type="ARBA" id="ARBA00023136"/>
    </source>
</evidence>
<comment type="subcellular location">
    <subcellularLocation>
        <location evidence="1">Cell inner membrane</location>
        <topology evidence="1">Multi-pass membrane protein</topology>
    </subcellularLocation>
</comment>
<feature type="transmembrane region" description="Helical" evidence="9">
    <location>
        <begin position="90"/>
        <end position="110"/>
    </location>
</feature>
<keyword evidence="13" id="KW-1185">Reference proteome</keyword>
<evidence type="ECO:0000256" key="4">
    <source>
        <dbReference type="ARBA" id="ARBA00022519"/>
    </source>
</evidence>
<dbReference type="EMBL" id="JAKNGE010000018">
    <property type="protein sequence ID" value="MCG4746817.1"/>
    <property type="molecule type" value="Genomic_DNA"/>
</dbReference>
<dbReference type="RefSeq" id="WP_118708441.1">
    <property type="nucleotide sequence ID" value="NZ_JAAITT010000034.1"/>
</dbReference>
<keyword evidence="3" id="KW-1003">Cell membrane</keyword>
<dbReference type="PANTHER" id="PTHR35011:SF2">
    <property type="entry name" value="2,3-DIKETO-L-GULONATE TRAP TRANSPORTER SMALL PERMEASE PROTEIN YIAM"/>
    <property type="match status" value="1"/>
</dbReference>
<evidence type="ECO:0000256" key="5">
    <source>
        <dbReference type="ARBA" id="ARBA00022692"/>
    </source>
</evidence>
<dbReference type="InterPro" id="IPR007387">
    <property type="entry name" value="TRAP_DctQ"/>
</dbReference>
<feature type="domain" description="Tripartite ATP-independent periplasmic transporters DctQ component" evidence="10">
    <location>
        <begin position="27"/>
        <end position="155"/>
    </location>
</feature>
<comment type="similarity">
    <text evidence="8">Belongs to the TRAP transporter small permease family.</text>
</comment>
<gene>
    <name evidence="12" type="ORF">G5B36_20555</name>
    <name evidence="11" type="ORF">L0N08_15445</name>
</gene>
<evidence type="ECO:0000256" key="9">
    <source>
        <dbReference type="SAM" id="Phobius"/>
    </source>
</evidence>
<reference evidence="12 13" key="1">
    <citation type="journal article" date="2020" name="Cell Host Microbe">
        <title>Functional and Genomic Variation between Human-Derived Isolates of Lachnospiraceae Reveals Inter- and Intra-Species Diversity.</title>
        <authorList>
            <person name="Sorbara M.T."/>
            <person name="Littmann E.R."/>
            <person name="Fontana E."/>
            <person name="Moody T.U."/>
            <person name="Kohout C.E."/>
            <person name="Gjonbalaj M."/>
            <person name="Eaton V."/>
            <person name="Seok R."/>
            <person name="Leiner I.M."/>
            <person name="Pamer E.G."/>
        </authorList>
    </citation>
    <scope>NUCLEOTIDE SEQUENCE [LARGE SCALE GENOMIC DNA]</scope>
    <source>
        <strain evidence="12 13">MSK.1.17</strain>
    </source>
</reference>
<sequence length="162" mass="18566">MMKVLQRISDFLNTVTKVLGIICLAGMFAVIIVNAVMRYVFNTGIIWAYDVLRILMIALVFFCTCMVYHEQEHVKFVVLYDHYPPMFKRIFQILLNGAGILFFGVLGSEGLKLSISLWETRLASSGISNFWLYIFFSLSMFVLIVHSVRFIFEEVLGKGAKT</sequence>
<evidence type="ECO:0000256" key="6">
    <source>
        <dbReference type="ARBA" id="ARBA00022989"/>
    </source>
</evidence>
<evidence type="ECO:0000256" key="8">
    <source>
        <dbReference type="ARBA" id="ARBA00038436"/>
    </source>
</evidence>
<proteinExistence type="inferred from homology"/>
<evidence type="ECO:0000256" key="3">
    <source>
        <dbReference type="ARBA" id="ARBA00022475"/>
    </source>
</evidence>
<dbReference type="GO" id="GO:0015740">
    <property type="term" value="P:C4-dicarboxylate transport"/>
    <property type="evidence" value="ECO:0007669"/>
    <property type="project" value="TreeGrafter"/>
</dbReference>
<protein>
    <submittedName>
        <fullName evidence="11">TRAP transporter small permease</fullName>
    </submittedName>
</protein>
<keyword evidence="7 9" id="KW-0472">Membrane</keyword>
<organism evidence="11 14">
    <name type="scientific">Enterocloster aldenensis</name>
    <dbReference type="NCBI Taxonomy" id="358742"/>
    <lineage>
        <taxon>Bacteria</taxon>
        <taxon>Bacillati</taxon>
        <taxon>Bacillota</taxon>
        <taxon>Clostridia</taxon>
        <taxon>Lachnospirales</taxon>
        <taxon>Lachnospiraceae</taxon>
        <taxon>Enterocloster</taxon>
    </lineage>
</organism>
<feature type="transmembrane region" description="Helical" evidence="9">
    <location>
        <begin position="47"/>
        <end position="69"/>
    </location>
</feature>
<dbReference type="EMBL" id="JAAITT010000034">
    <property type="protein sequence ID" value="NSJ51083.1"/>
    <property type="molecule type" value="Genomic_DNA"/>
</dbReference>
<accession>A0AAW5BZW0</accession>